<dbReference type="SUPFAM" id="SSF53335">
    <property type="entry name" value="S-adenosyl-L-methionine-dependent methyltransferases"/>
    <property type="match status" value="1"/>
</dbReference>
<evidence type="ECO:0008006" key="4">
    <source>
        <dbReference type="Google" id="ProtNLM"/>
    </source>
</evidence>
<feature type="domain" description="C-methyltransferase" evidence="2">
    <location>
        <begin position="267"/>
        <end position="425"/>
    </location>
</feature>
<proteinExistence type="predicted"/>
<dbReference type="InterPro" id="IPR029063">
    <property type="entry name" value="SAM-dependent_MTases_sf"/>
</dbReference>
<dbReference type="InterPro" id="IPR038576">
    <property type="entry name" value="Methyltransf_Zn-bd_dom_put_sf"/>
</dbReference>
<dbReference type="AlphaFoldDB" id="A0A6C0BL76"/>
<dbReference type="EMBL" id="MN739177">
    <property type="protein sequence ID" value="QHS92319.1"/>
    <property type="molecule type" value="Genomic_DNA"/>
</dbReference>
<dbReference type="Gene3D" id="3.40.50.150">
    <property type="entry name" value="Vaccinia Virus protein VP39"/>
    <property type="match status" value="1"/>
</dbReference>
<dbReference type="Pfam" id="PF13489">
    <property type="entry name" value="Methyltransf_23"/>
    <property type="match status" value="1"/>
</dbReference>
<dbReference type="Pfam" id="PF08421">
    <property type="entry name" value="Methyltransf_13"/>
    <property type="match status" value="1"/>
</dbReference>
<reference evidence="3" key="1">
    <citation type="journal article" date="2020" name="Nature">
        <title>Giant virus diversity and host interactions through global metagenomics.</title>
        <authorList>
            <person name="Schulz F."/>
            <person name="Roux S."/>
            <person name="Paez-Espino D."/>
            <person name="Jungbluth S."/>
            <person name="Walsh D.A."/>
            <person name="Denef V.J."/>
            <person name="McMahon K.D."/>
            <person name="Konstantinidis K.T."/>
            <person name="Eloe-Fadrosh E.A."/>
            <person name="Kyrpides N.C."/>
            <person name="Woyke T."/>
        </authorList>
    </citation>
    <scope>NUCLEOTIDE SEQUENCE</scope>
    <source>
        <strain evidence="3">GVMAG-M-3300014204-73</strain>
    </source>
</reference>
<dbReference type="Gene3D" id="3.40.50.720">
    <property type="entry name" value="NAD(P)-binding Rossmann-like Domain"/>
    <property type="match status" value="1"/>
</dbReference>
<accession>A0A6C0BL76</accession>
<sequence length="440" mass="50891">MTMITTQTQCRICGNRDLIEITDLGTHALSGRFPFQGEPTPMCAPLVILKCNDLVGTEQDQDQTHTKACGLVQLKHNVCPEELYFHNYGYRSGLNQTMTQHLGRLVQEVTEKLNRINFRDIILDIGSNDATLLKAYSYSPLIARYVGIDPIGQQFAQFYPSHITLIKEFFTADVFERVYPGEKAKVITSIAMFYDLPSPLKFMQDIKRILHPDGLWVLEQSYIGSMLDTLSFDTICHEHLEYYALKQMEWMARQAGLRIIDVTLNECNGGSFRVTMTHEENDYEVNQDHLDTLHATESQRHLDTLVPYQVFNQACLTIKTRLTTLLKNYQQHGKKIYLYGASTKGNTLLQYMGIDHTLIRAAAERNVEKYGRRTPQTDIPIISEEEMRRNKPDVLLVLPWHFKEEFVRREWRYLDEGGIMIFPLPRVEVVSSESVIWEHM</sequence>
<evidence type="ECO:0000259" key="2">
    <source>
        <dbReference type="Pfam" id="PF08484"/>
    </source>
</evidence>
<dbReference type="InterPro" id="IPR013630">
    <property type="entry name" value="Methyltransf_Zn-bd_dom_put"/>
</dbReference>
<name>A0A6C0BL76_9ZZZZ</name>
<evidence type="ECO:0000313" key="3">
    <source>
        <dbReference type="EMBL" id="QHS92319.1"/>
    </source>
</evidence>
<feature type="domain" description="Methyltransferase putative zinc binding" evidence="1">
    <location>
        <begin position="10"/>
        <end position="84"/>
    </location>
</feature>
<dbReference type="Gene3D" id="6.20.50.110">
    <property type="entry name" value="Methyltransferase, zinc-binding domain"/>
    <property type="match status" value="1"/>
</dbReference>
<evidence type="ECO:0000259" key="1">
    <source>
        <dbReference type="Pfam" id="PF08421"/>
    </source>
</evidence>
<dbReference type="Pfam" id="PF08484">
    <property type="entry name" value="Methyltransf_14"/>
    <property type="match status" value="1"/>
</dbReference>
<organism evidence="3">
    <name type="scientific">viral metagenome</name>
    <dbReference type="NCBI Taxonomy" id="1070528"/>
    <lineage>
        <taxon>unclassified sequences</taxon>
        <taxon>metagenomes</taxon>
        <taxon>organismal metagenomes</taxon>
    </lineage>
</organism>
<protein>
    <recommendedName>
        <fullName evidence="4">Methyltransferase</fullName>
    </recommendedName>
</protein>
<dbReference type="InterPro" id="IPR013691">
    <property type="entry name" value="MeTrfase_14"/>
</dbReference>